<name>A0ABT3ZBZ9_9HYPH</name>
<evidence type="ECO:0000256" key="5">
    <source>
        <dbReference type="ARBA" id="ARBA00023136"/>
    </source>
</evidence>
<feature type="transmembrane region" description="Helical" evidence="6">
    <location>
        <begin position="44"/>
        <end position="67"/>
    </location>
</feature>
<dbReference type="PANTHER" id="PTHR30482:SF20">
    <property type="entry name" value="HIGH-AFFINITY BRANCHED-CHAIN AMINO ACID TRANSPORT SYSTEM PERMEASE PROTEIN LIVM"/>
    <property type="match status" value="1"/>
</dbReference>
<evidence type="ECO:0000313" key="7">
    <source>
        <dbReference type="EMBL" id="MCY0149264.1"/>
    </source>
</evidence>
<proteinExistence type="predicted"/>
<keyword evidence="8" id="KW-1185">Reference proteome</keyword>
<feature type="transmembrane region" description="Helical" evidence="6">
    <location>
        <begin position="222"/>
        <end position="242"/>
    </location>
</feature>
<dbReference type="InterPro" id="IPR043428">
    <property type="entry name" value="LivM-like"/>
</dbReference>
<feature type="transmembrane region" description="Helical" evidence="6">
    <location>
        <begin position="196"/>
        <end position="216"/>
    </location>
</feature>
<dbReference type="RefSeq" id="WP_267654765.1">
    <property type="nucleotide sequence ID" value="NZ_JAOVZR010000001.1"/>
</dbReference>
<evidence type="ECO:0000256" key="3">
    <source>
        <dbReference type="ARBA" id="ARBA00022692"/>
    </source>
</evidence>
<protein>
    <submittedName>
        <fullName evidence="7">Branched-chain amino acid ABC transporter permease</fullName>
    </submittedName>
</protein>
<feature type="transmembrane region" description="Helical" evidence="6">
    <location>
        <begin position="249"/>
        <end position="268"/>
    </location>
</feature>
<feature type="transmembrane region" description="Helical" evidence="6">
    <location>
        <begin position="79"/>
        <end position="101"/>
    </location>
</feature>
<dbReference type="Proteomes" id="UP001073227">
    <property type="component" value="Unassembled WGS sequence"/>
</dbReference>
<keyword evidence="3 6" id="KW-0812">Transmembrane</keyword>
<comment type="caution">
    <text evidence="7">The sequence shown here is derived from an EMBL/GenBank/DDBJ whole genome shotgun (WGS) entry which is preliminary data.</text>
</comment>
<comment type="subcellular location">
    <subcellularLocation>
        <location evidence="1">Cell membrane</location>
        <topology evidence="1">Multi-pass membrane protein</topology>
    </subcellularLocation>
</comment>
<dbReference type="Pfam" id="PF02653">
    <property type="entry name" value="BPD_transp_2"/>
    <property type="match status" value="1"/>
</dbReference>
<feature type="transmembrane region" description="Helical" evidence="6">
    <location>
        <begin position="274"/>
        <end position="295"/>
    </location>
</feature>
<keyword evidence="4 6" id="KW-1133">Transmembrane helix</keyword>
<organism evidence="7 8">
    <name type="scientific">Hoeflea algicola</name>
    <dbReference type="NCBI Taxonomy" id="2983763"/>
    <lineage>
        <taxon>Bacteria</taxon>
        <taxon>Pseudomonadati</taxon>
        <taxon>Pseudomonadota</taxon>
        <taxon>Alphaproteobacteria</taxon>
        <taxon>Hyphomicrobiales</taxon>
        <taxon>Rhizobiaceae</taxon>
        <taxon>Hoeflea</taxon>
    </lineage>
</organism>
<dbReference type="EMBL" id="JAOVZR010000001">
    <property type="protein sequence ID" value="MCY0149264.1"/>
    <property type="molecule type" value="Genomic_DNA"/>
</dbReference>
<keyword evidence="5 6" id="KW-0472">Membrane</keyword>
<evidence type="ECO:0000256" key="6">
    <source>
        <dbReference type="SAM" id="Phobius"/>
    </source>
</evidence>
<dbReference type="PANTHER" id="PTHR30482">
    <property type="entry name" value="HIGH-AFFINITY BRANCHED-CHAIN AMINO ACID TRANSPORT SYSTEM PERMEASE"/>
    <property type="match status" value="1"/>
</dbReference>
<dbReference type="CDD" id="cd06581">
    <property type="entry name" value="TM_PBP1_LivM_like"/>
    <property type="match status" value="1"/>
</dbReference>
<evidence type="ECO:0000256" key="2">
    <source>
        <dbReference type="ARBA" id="ARBA00022475"/>
    </source>
</evidence>
<evidence type="ECO:0000256" key="4">
    <source>
        <dbReference type="ARBA" id="ARBA00022989"/>
    </source>
</evidence>
<gene>
    <name evidence="7" type="ORF">OEG84_16500</name>
</gene>
<reference evidence="7" key="1">
    <citation type="submission" date="2022-10" db="EMBL/GenBank/DDBJ databases">
        <title>Hoeflea sp. G2-23, isolated from marine algae.</title>
        <authorList>
            <person name="Kristyanto S."/>
            <person name="Kim J.M."/>
            <person name="Jeon C.O."/>
        </authorList>
    </citation>
    <scope>NUCLEOTIDE SEQUENCE</scope>
    <source>
        <strain evidence="7">G2-23</strain>
    </source>
</reference>
<dbReference type="InterPro" id="IPR001851">
    <property type="entry name" value="ABC_transp_permease"/>
</dbReference>
<evidence type="ECO:0000256" key="1">
    <source>
        <dbReference type="ARBA" id="ARBA00004651"/>
    </source>
</evidence>
<evidence type="ECO:0000313" key="8">
    <source>
        <dbReference type="Proteomes" id="UP001073227"/>
    </source>
</evidence>
<accession>A0ABT3ZBZ9</accession>
<sequence>MSNRRKFLLPLAIVAVLLIAMFPTGPYAASLISWMAIGALMASSMRFVLLFGELNFAVAAFVGIGAYTAGMATTEYQIVFPLAILLAGLAAAFVSFFFGFITLKVKGPYFKLIGFAFAEVVRICYSQSDTLGGNSGIIGVFPPLALDPWMTFFVVSFAVVILLGLYAVERSDFGKLLLAIKENDDVVRTVGINVHWIKILCFVLASFVAGLAGSLQAFVNNVISPADFGFMLSVFALAYLKVGGEDSPLGPVAGSIVLVGLGSIALTFGAGEHIFYGAAIALAVLFFPKGMIGFAKDTVGKWRDRGATNTTAVAATQKGEA</sequence>
<feature type="transmembrane region" description="Helical" evidence="6">
    <location>
        <begin position="149"/>
        <end position="168"/>
    </location>
</feature>
<keyword evidence="2" id="KW-1003">Cell membrane</keyword>